<name>A0ABQ0ITG6_GLUTH</name>
<protein>
    <submittedName>
        <fullName evidence="2">Uncharacterized protein</fullName>
    </submittedName>
</protein>
<sequence>MKTSLFSSGEKGREGKYADSESSLLRIGAFLAETLDSTRNPS</sequence>
<feature type="region of interest" description="Disordered" evidence="1">
    <location>
        <begin position="1"/>
        <end position="21"/>
    </location>
</feature>
<evidence type="ECO:0000313" key="3">
    <source>
        <dbReference type="Proteomes" id="UP000018209"/>
    </source>
</evidence>
<dbReference type="Proteomes" id="UP000018209">
    <property type="component" value="Unassembled WGS sequence"/>
</dbReference>
<reference evidence="2 3" key="1">
    <citation type="submission" date="2013-08" db="EMBL/GenBank/DDBJ databases">
        <title>Gluconobacter thailandicus NBRC 3257 whole genome sequence.</title>
        <authorList>
            <person name="Matsutani M."/>
            <person name="Yakushi T."/>
            <person name="Matsushita K."/>
        </authorList>
    </citation>
    <scope>NUCLEOTIDE SEQUENCE [LARGE SCALE GENOMIC DNA]</scope>
    <source>
        <strain evidence="2 3">NBRC 3257</strain>
    </source>
</reference>
<dbReference type="EMBL" id="BASM01000006">
    <property type="protein sequence ID" value="GAD25504.1"/>
    <property type="molecule type" value="Genomic_DNA"/>
</dbReference>
<feature type="compositionally biased region" description="Basic and acidic residues" evidence="1">
    <location>
        <begin position="10"/>
        <end position="19"/>
    </location>
</feature>
<proteinExistence type="predicted"/>
<keyword evidence="3" id="KW-1185">Reference proteome</keyword>
<comment type="caution">
    <text evidence="2">The sequence shown here is derived from an EMBL/GenBank/DDBJ whole genome shotgun (WGS) entry which is preliminary data.</text>
</comment>
<evidence type="ECO:0000313" key="2">
    <source>
        <dbReference type="EMBL" id="GAD25504.1"/>
    </source>
</evidence>
<organism evidence="2 3">
    <name type="scientific">Gluconobacter thailandicus NBRC 3257</name>
    <dbReference type="NCBI Taxonomy" id="1381097"/>
    <lineage>
        <taxon>Bacteria</taxon>
        <taxon>Pseudomonadati</taxon>
        <taxon>Pseudomonadota</taxon>
        <taxon>Alphaproteobacteria</taxon>
        <taxon>Acetobacterales</taxon>
        <taxon>Acetobacteraceae</taxon>
        <taxon>Gluconobacter</taxon>
    </lineage>
</organism>
<accession>A0ABQ0ITG6</accession>
<gene>
    <name evidence="2" type="ORF">NBRC3257_0503</name>
</gene>
<evidence type="ECO:0000256" key="1">
    <source>
        <dbReference type="SAM" id="MobiDB-lite"/>
    </source>
</evidence>